<evidence type="ECO:0000256" key="4">
    <source>
        <dbReference type="SAM" id="Phobius"/>
    </source>
</evidence>
<keyword evidence="4" id="KW-0812">Transmembrane</keyword>
<keyword evidence="3" id="KW-0862">Zinc</keyword>
<name>A0A3B6IXJ8_WHEAT</name>
<dbReference type="PANTHER" id="PTHR33680">
    <property type="entry name" value="OS07G0190500 PROTEIN"/>
    <property type="match status" value="1"/>
</dbReference>
<dbReference type="Gramene" id="TraesCAD_scaffold_005862_01G000800.1">
    <property type="protein sequence ID" value="TraesCAD_scaffold_005862_01G000800.1"/>
    <property type="gene ID" value="TraesCAD_scaffold_005862_01G000800"/>
</dbReference>
<dbReference type="Pfam" id="PF06839">
    <property type="entry name" value="Zn_ribbon_GRF"/>
    <property type="match status" value="1"/>
</dbReference>
<dbReference type="PANTHER" id="PTHR33680:SF7">
    <property type="entry name" value="OS02G0474200 PROTEIN"/>
    <property type="match status" value="1"/>
</dbReference>
<reference evidence="6" key="1">
    <citation type="submission" date="2018-08" db="EMBL/GenBank/DDBJ databases">
        <authorList>
            <person name="Rossello M."/>
        </authorList>
    </citation>
    <scope>NUCLEOTIDE SEQUENCE [LARGE SCALE GENOMIC DNA]</scope>
    <source>
        <strain evidence="6">cv. Chinese Spring</strain>
    </source>
</reference>
<dbReference type="Gramene" id="TraesLDM4B03G02405230.1">
    <property type="protein sequence ID" value="TraesLDM4B03G02405230.1"/>
    <property type="gene ID" value="TraesLDM4B03G02405230"/>
</dbReference>
<dbReference type="Proteomes" id="UP000019116">
    <property type="component" value="Chromosome 4B"/>
</dbReference>
<evidence type="ECO:0000313" key="7">
    <source>
        <dbReference type="Proteomes" id="UP000019116"/>
    </source>
</evidence>
<evidence type="ECO:0000259" key="5">
    <source>
        <dbReference type="Pfam" id="PF06839"/>
    </source>
</evidence>
<sequence length="126" mass="13973">MSQSSSSASRSRPPPPPLPLIMCPSCPGTRTRWYVSGTDRNPGIRFYKCPNQAYGGPCRFWLWEDQYAYYIIGVGINLLIEAAGGGSNVMFEMGRAIDEIRTAARNTMTICMLMLFVLLAKAAGWQ</sequence>
<evidence type="ECO:0000256" key="2">
    <source>
        <dbReference type="ARBA" id="ARBA00022771"/>
    </source>
</evidence>
<dbReference type="Gramene" id="TraesMAC4B03G02400520.1">
    <property type="protein sequence ID" value="TraesMAC4B03G02400520.1"/>
    <property type="gene ID" value="TraesMAC4B03G02400520"/>
</dbReference>
<keyword evidence="7" id="KW-1185">Reference proteome</keyword>
<keyword evidence="2" id="KW-0863">Zinc-finger</keyword>
<dbReference type="RefSeq" id="XP_044367207.1">
    <property type="nucleotide sequence ID" value="XM_044511272.1"/>
</dbReference>
<feature type="transmembrane region" description="Helical" evidence="4">
    <location>
        <begin position="103"/>
        <end position="123"/>
    </location>
</feature>
<reference evidence="6" key="2">
    <citation type="submission" date="2018-10" db="UniProtKB">
        <authorList>
            <consortium name="EnsemblPlants"/>
        </authorList>
    </citation>
    <scope>IDENTIFICATION</scope>
</reference>
<feature type="transmembrane region" description="Helical" evidence="4">
    <location>
        <begin position="67"/>
        <end position="91"/>
    </location>
</feature>
<accession>A0A3B6IXJ8</accession>
<keyword evidence="4" id="KW-1133">Transmembrane helix</keyword>
<dbReference type="Gramene" id="TraesCS4B03G0945700.1">
    <property type="protein sequence ID" value="TraesCS4B03G0945700.1.CDS"/>
    <property type="gene ID" value="TraesCS4B03G0945700"/>
</dbReference>
<gene>
    <name evidence="6" type="primary">LOC123089646</name>
</gene>
<dbReference type="EnsemblPlants" id="TraesCS4B02G366300.1">
    <property type="protein sequence ID" value="TraesCS4B02G366300.1"/>
    <property type="gene ID" value="TraesCS4B02G366300"/>
</dbReference>
<dbReference type="GeneID" id="123089646"/>
<dbReference type="GO" id="GO:0008270">
    <property type="term" value="F:zinc ion binding"/>
    <property type="evidence" value="ECO:0007669"/>
    <property type="project" value="UniProtKB-KW"/>
</dbReference>
<proteinExistence type="predicted"/>
<feature type="domain" description="GRF-type" evidence="5">
    <location>
        <begin position="22"/>
        <end position="66"/>
    </location>
</feature>
<protein>
    <recommendedName>
        <fullName evidence="5">GRF-type domain-containing protein</fullName>
    </recommendedName>
</protein>
<dbReference type="Gramene" id="TraesSTA4B03G02398360.1">
    <property type="protein sequence ID" value="TraesSTA4B03G02398360.1"/>
    <property type="gene ID" value="TraesSTA4B03G02398360"/>
</dbReference>
<evidence type="ECO:0000256" key="1">
    <source>
        <dbReference type="ARBA" id="ARBA00022723"/>
    </source>
</evidence>
<dbReference type="AlphaFoldDB" id="A0A3B6IXJ8"/>
<organism evidence="6">
    <name type="scientific">Triticum aestivum</name>
    <name type="common">Wheat</name>
    <dbReference type="NCBI Taxonomy" id="4565"/>
    <lineage>
        <taxon>Eukaryota</taxon>
        <taxon>Viridiplantae</taxon>
        <taxon>Streptophyta</taxon>
        <taxon>Embryophyta</taxon>
        <taxon>Tracheophyta</taxon>
        <taxon>Spermatophyta</taxon>
        <taxon>Magnoliopsida</taxon>
        <taxon>Liliopsida</taxon>
        <taxon>Poales</taxon>
        <taxon>Poaceae</taxon>
        <taxon>BOP clade</taxon>
        <taxon>Pooideae</taxon>
        <taxon>Triticodae</taxon>
        <taxon>Triticeae</taxon>
        <taxon>Triticinae</taxon>
        <taxon>Triticum</taxon>
    </lineage>
</organism>
<keyword evidence="1" id="KW-0479">Metal-binding</keyword>
<dbReference type="Gramene" id="TraesWEE_scaffold_031393_01G000300.1">
    <property type="protein sequence ID" value="TraesWEE_scaffold_031393_01G000300.1"/>
    <property type="gene ID" value="TraesWEE_scaffold_031393_01G000300"/>
</dbReference>
<evidence type="ECO:0000256" key="3">
    <source>
        <dbReference type="ARBA" id="ARBA00022833"/>
    </source>
</evidence>
<evidence type="ECO:0000313" key="6">
    <source>
        <dbReference type="EnsemblPlants" id="TraesCS4B02G366300.1"/>
    </source>
</evidence>
<keyword evidence="4" id="KW-0472">Membrane</keyword>
<dbReference type="Gramene" id="TraesCS4B02G366300.1">
    <property type="protein sequence ID" value="TraesCS4B02G366300.1"/>
    <property type="gene ID" value="TraesCS4B02G366300"/>
</dbReference>
<dbReference type="InterPro" id="IPR010666">
    <property type="entry name" value="Znf_GRF"/>
</dbReference>
<dbReference type="OrthoDB" id="2822301at2759"/>